<evidence type="ECO:0000256" key="2">
    <source>
        <dbReference type="ARBA" id="ARBA00022630"/>
    </source>
</evidence>
<comment type="cofactor">
    <cofactor evidence="8">
        <name>FAD</name>
        <dbReference type="ChEBI" id="CHEBI:57692"/>
    </cofactor>
    <text evidence="8">Binds 1 FAD per subunit.</text>
</comment>
<dbReference type="GO" id="GO:0016152">
    <property type="term" value="F:mercury (II) reductase (NADP+) activity"/>
    <property type="evidence" value="ECO:0007669"/>
    <property type="project" value="UniProtKB-EC"/>
</dbReference>
<dbReference type="RefSeq" id="WP_231690786.1">
    <property type="nucleotide sequence ID" value="NZ_CP036298.1"/>
</dbReference>
<keyword evidence="7 10" id="KW-0676">Redox-active center</keyword>
<evidence type="ECO:0000256" key="5">
    <source>
        <dbReference type="ARBA" id="ARBA00023002"/>
    </source>
</evidence>
<dbReference type="Proteomes" id="UP000318017">
    <property type="component" value="Chromosome"/>
</dbReference>
<dbReference type="Pfam" id="PF07992">
    <property type="entry name" value="Pyr_redox_2"/>
    <property type="match status" value="1"/>
</dbReference>
<evidence type="ECO:0000256" key="1">
    <source>
        <dbReference type="ARBA" id="ARBA00007532"/>
    </source>
</evidence>
<keyword evidence="5 10" id="KW-0560">Oxidoreductase</keyword>
<dbReference type="EMBL" id="CP036298">
    <property type="protein sequence ID" value="QDV25189.1"/>
    <property type="molecule type" value="Genomic_DNA"/>
</dbReference>
<dbReference type="GO" id="GO:0003955">
    <property type="term" value="F:NAD(P)H dehydrogenase (quinone) activity"/>
    <property type="evidence" value="ECO:0007669"/>
    <property type="project" value="TreeGrafter"/>
</dbReference>
<dbReference type="GO" id="GO:0016668">
    <property type="term" value="F:oxidoreductase activity, acting on a sulfur group of donors, NAD(P) as acceptor"/>
    <property type="evidence" value="ECO:0007669"/>
    <property type="project" value="InterPro"/>
</dbReference>
<dbReference type="PANTHER" id="PTHR43014">
    <property type="entry name" value="MERCURIC REDUCTASE"/>
    <property type="match status" value="1"/>
</dbReference>
<dbReference type="PRINTS" id="PR00368">
    <property type="entry name" value="FADPNR"/>
</dbReference>
<dbReference type="FunFam" id="3.30.390.30:FF:000001">
    <property type="entry name" value="Dihydrolipoyl dehydrogenase"/>
    <property type="match status" value="1"/>
</dbReference>
<evidence type="ECO:0000256" key="7">
    <source>
        <dbReference type="ARBA" id="ARBA00023284"/>
    </source>
</evidence>
<evidence type="ECO:0000256" key="9">
    <source>
        <dbReference type="PIRSR" id="PIRSR000350-4"/>
    </source>
</evidence>
<evidence type="ECO:0000313" key="14">
    <source>
        <dbReference type="Proteomes" id="UP000318017"/>
    </source>
</evidence>
<gene>
    <name evidence="13" type="primary">merA_2</name>
    <name evidence="13" type="ORF">Q31a_35120</name>
</gene>
<dbReference type="InterPro" id="IPR016156">
    <property type="entry name" value="FAD/NAD-linked_Rdtase_dimer_sf"/>
</dbReference>
<dbReference type="PRINTS" id="PR00411">
    <property type="entry name" value="PNDRDTASEI"/>
</dbReference>
<dbReference type="InterPro" id="IPR001100">
    <property type="entry name" value="Pyr_nuc-diS_OxRdtase"/>
</dbReference>
<dbReference type="PANTHER" id="PTHR43014:SF2">
    <property type="entry name" value="MERCURIC REDUCTASE"/>
    <property type="match status" value="1"/>
</dbReference>
<dbReference type="KEGG" id="ahel:Q31a_35120"/>
<dbReference type="Gene3D" id="3.50.50.60">
    <property type="entry name" value="FAD/NAD(P)-binding domain"/>
    <property type="match status" value="2"/>
</dbReference>
<feature type="binding site" evidence="8">
    <location>
        <begin position="218"/>
        <end position="225"/>
    </location>
    <ligand>
        <name>NAD(+)</name>
        <dbReference type="ChEBI" id="CHEBI:57540"/>
    </ligand>
</feature>
<evidence type="ECO:0000256" key="4">
    <source>
        <dbReference type="ARBA" id="ARBA00022857"/>
    </source>
</evidence>
<keyword evidence="2 10" id="KW-0285">Flavoprotein</keyword>
<feature type="binding site" evidence="8">
    <location>
        <position position="152"/>
    </location>
    <ligand>
        <name>FAD</name>
        <dbReference type="ChEBI" id="CHEBI:57692"/>
    </ligand>
</feature>
<evidence type="ECO:0000256" key="8">
    <source>
        <dbReference type="PIRSR" id="PIRSR000350-3"/>
    </source>
</evidence>
<accession>A0A518G9E4</accession>
<evidence type="ECO:0000313" key="13">
    <source>
        <dbReference type="EMBL" id="QDV25189.1"/>
    </source>
</evidence>
<organism evidence="13 14">
    <name type="scientific">Aureliella helgolandensis</name>
    <dbReference type="NCBI Taxonomy" id="2527968"/>
    <lineage>
        <taxon>Bacteria</taxon>
        <taxon>Pseudomonadati</taxon>
        <taxon>Planctomycetota</taxon>
        <taxon>Planctomycetia</taxon>
        <taxon>Pirellulales</taxon>
        <taxon>Pirellulaceae</taxon>
        <taxon>Aureliella</taxon>
    </lineage>
</organism>
<dbReference type="PROSITE" id="PS00076">
    <property type="entry name" value="PYRIDINE_REDOX_1"/>
    <property type="match status" value="1"/>
</dbReference>
<keyword evidence="8" id="KW-0520">NAD</keyword>
<dbReference type="InterPro" id="IPR012999">
    <property type="entry name" value="Pyr_OxRdtase_I_AS"/>
</dbReference>
<keyword evidence="8" id="KW-0547">Nucleotide-binding</keyword>
<feature type="binding site" evidence="8">
    <location>
        <position position="349"/>
    </location>
    <ligand>
        <name>FAD</name>
        <dbReference type="ChEBI" id="CHEBI:57692"/>
    </ligand>
</feature>
<dbReference type="NCBIfam" id="NF004991">
    <property type="entry name" value="PRK06370.1-3"/>
    <property type="match status" value="1"/>
</dbReference>
<dbReference type="Pfam" id="PF02852">
    <property type="entry name" value="Pyr_redox_dim"/>
    <property type="match status" value="1"/>
</dbReference>
<feature type="binding site" evidence="8">
    <location>
        <position position="309"/>
    </location>
    <ligand>
        <name>NAD(+)</name>
        <dbReference type="ChEBI" id="CHEBI:57540"/>
    </ligand>
</feature>
<comment type="similarity">
    <text evidence="1 10">Belongs to the class-I pyridine nucleotide-disulfide oxidoreductase family.</text>
</comment>
<dbReference type="InterPro" id="IPR036188">
    <property type="entry name" value="FAD/NAD-bd_sf"/>
</dbReference>
<dbReference type="GO" id="GO:0050660">
    <property type="term" value="F:flavin adenine dinucleotide binding"/>
    <property type="evidence" value="ECO:0007669"/>
    <property type="project" value="TreeGrafter"/>
</dbReference>
<keyword evidence="4" id="KW-0521">NADP</keyword>
<name>A0A518G9E4_9BACT</name>
<feature type="domain" description="Pyridine nucleotide-disulphide oxidoreductase dimerisation" evidence="11">
    <location>
        <begin position="388"/>
        <end position="495"/>
    </location>
</feature>
<evidence type="ECO:0000256" key="3">
    <source>
        <dbReference type="ARBA" id="ARBA00022827"/>
    </source>
</evidence>
<feature type="domain" description="FAD/NAD(P)-binding" evidence="12">
    <location>
        <begin position="41"/>
        <end position="363"/>
    </location>
</feature>
<sequence>MPENTPQMPLVQLQPSDAHNLELEANVHPRTWSNPTPLHPYHLVVIGAGTAGLVTAAGAAGLGARVALIERELMGGDCLNVGCVPSKGIISAARVAATVRDAKKFGVHVPDGTRVDFGETMSRMRRLRAQISPADSAQRFSDLGVDVFFGTGKFTNNSTITVSNSDGSTRELKFKKAVIAAGARAAAPSIPGLETVHYLTNENLFSLTDLPKRLGIIGSGPVGAEMAQTFARFGSEVYLFERSGQILSREDSDAATIVQESLSRDGVHLILNSSDLAVHSTENDEIQIVGQQAGVPYDLQVDQLLIAVGRAPNTDGLNLEAVNVRYDGRGIEVNDYLQTTNPRIYAAGDICSKYKFTHAADFQARIVIQNSLFAVGPFGKKKASELVIPWATYTSPEISHVGLYPHEAKQAGIEIDTYTQPLEHIDRAILDGEQEGFVKVHTKRGADKIVGATIVAENAGDMISEISVAMCNGVGLSKIGATIHPYPTQAEAIRKLGDQFITTKLTPLSAKLLKALMRWNVGS</sequence>
<keyword evidence="14" id="KW-1185">Reference proteome</keyword>
<keyword evidence="3 8" id="KW-0274">FAD</keyword>
<protein>
    <submittedName>
        <fullName evidence="13">Mercuric reductase</fullName>
        <ecNumber evidence="13">1.16.1.1</ecNumber>
    </submittedName>
</protein>
<dbReference type="SUPFAM" id="SSF55424">
    <property type="entry name" value="FAD/NAD-linked reductases, dimerisation (C-terminal) domain"/>
    <property type="match status" value="1"/>
</dbReference>
<evidence type="ECO:0000256" key="10">
    <source>
        <dbReference type="RuleBase" id="RU003691"/>
    </source>
</evidence>
<dbReference type="AlphaFoldDB" id="A0A518G9E4"/>
<feature type="binding site" evidence="8">
    <location>
        <position position="241"/>
    </location>
    <ligand>
        <name>NAD(+)</name>
        <dbReference type="ChEBI" id="CHEBI:57540"/>
    </ligand>
</feature>
<dbReference type="Gene3D" id="3.30.390.30">
    <property type="match status" value="1"/>
</dbReference>
<reference evidence="13 14" key="1">
    <citation type="submission" date="2019-02" db="EMBL/GenBank/DDBJ databases">
        <title>Deep-cultivation of Planctomycetes and their phenomic and genomic characterization uncovers novel biology.</title>
        <authorList>
            <person name="Wiegand S."/>
            <person name="Jogler M."/>
            <person name="Boedeker C."/>
            <person name="Pinto D."/>
            <person name="Vollmers J."/>
            <person name="Rivas-Marin E."/>
            <person name="Kohn T."/>
            <person name="Peeters S.H."/>
            <person name="Heuer A."/>
            <person name="Rast P."/>
            <person name="Oberbeckmann S."/>
            <person name="Bunk B."/>
            <person name="Jeske O."/>
            <person name="Meyerdierks A."/>
            <person name="Storesund J.E."/>
            <person name="Kallscheuer N."/>
            <person name="Luecker S."/>
            <person name="Lage O.M."/>
            <person name="Pohl T."/>
            <person name="Merkel B.J."/>
            <person name="Hornburger P."/>
            <person name="Mueller R.-W."/>
            <person name="Bruemmer F."/>
            <person name="Labrenz M."/>
            <person name="Spormann A.M."/>
            <person name="Op den Camp H."/>
            <person name="Overmann J."/>
            <person name="Amann R."/>
            <person name="Jetten M.S.M."/>
            <person name="Mascher T."/>
            <person name="Medema M.H."/>
            <person name="Devos D.P."/>
            <person name="Kaster A.-K."/>
            <person name="Ovreas L."/>
            <person name="Rohde M."/>
            <person name="Galperin M.Y."/>
            <person name="Jogler C."/>
        </authorList>
    </citation>
    <scope>NUCLEOTIDE SEQUENCE [LARGE SCALE GENOMIC DNA]</scope>
    <source>
        <strain evidence="13 14">Q31a</strain>
    </source>
</reference>
<dbReference type="PIRSF" id="PIRSF000350">
    <property type="entry name" value="Mercury_reductase_MerA"/>
    <property type="match status" value="1"/>
</dbReference>
<dbReference type="InterPro" id="IPR004099">
    <property type="entry name" value="Pyr_nucl-diS_OxRdtase_dimer"/>
</dbReference>
<evidence type="ECO:0000259" key="12">
    <source>
        <dbReference type="Pfam" id="PF07992"/>
    </source>
</evidence>
<dbReference type="EC" id="1.16.1.1" evidence="13"/>
<evidence type="ECO:0000256" key="6">
    <source>
        <dbReference type="ARBA" id="ARBA00023157"/>
    </source>
</evidence>
<proteinExistence type="inferred from homology"/>
<feature type="disulfide bond" description="Redox-active" evidence="9">
    <location>
        <begin position="78"/>
        <end position="83"/>
    </location>
</feature>
<keyword evidence="6" id="KW-1015">Disulfide bond</keyword>
<feature type="binding site" evidence="8">
    <location>
        <position position="87"/>
    </location>
    <ligand>
        <name>FAD</name>
        <dbReference type="ChEBI" id="CHEBI:57692"/>
    </ligand>
</feature>
<dbReference type="SUPFAM" id="SSF51905">
    <property type="entry name" value="FAD/NAD(P)-binding domain"/>
    <property type="match status" value="1"/>
</dbReference>
<evidence type="ECO:0000259" key="11">
    <source>
        <dbReference type="Pfam" id="PF02852"/>
    </source>
</evidence>
<dbReference type="InterPro" id="IPR023753">
    <property type="entry name" value="FAD/NAD-binding_dom"/>
</dbReference>